<organism evidence="4 5">
    <name type="scientific">Coccomyxa viridis</name>
    <dbReference type="NCBI Taxonomy" id="1274662"/>
    <lineage>
        <taxon>Eukaryota</taxon>
        <taxon>Viridiplantae</taxon>
        <taxon>Chlorophyta</taxon>
        <taxon>core chlorophytes</taxon>
        <taxon>Trebouxiophyceae</taxon>
        <taxon>Trebouxiophyceae incertae sedis</taxon>
        <taxon>Coccomyxaceae</taxon>
        <taxon>Coccomyxa</taxon>
    </lineage>
</organism>
<dbReference type="GO" id="GO:0008541">
    <property type="term" value="C:proteasome regulatory particle, lid subcomplex"/>
    <property type="evidence" value="ECO:0007669"/>
    <property type="project" value="UniProtKB-UniRule"/>
</dbReference>
<keyword evidence="2" id="KW-0539">Nucleus</keyword>
<dbReference type="SMART" id="SM01385">
    <property type="entry name" value="DSS1_SEM1"/>
    <property type="match status" value="1"/>
</dbReference>
<evidence type="ECO:0000256" key="3">
    <source>
        <dbReference type="SAM" id="MobiDB-lite"/>
    </source>
</evidence>
<accession>A0AAV1IEX4</accession>
<dbReference type="GO" id="GO:0000724">
    <property type="term" value="P:double-strand break repair via homologous recombination"/>
    <property type="evidence" value="ECO:0007669"/>
    <property type="project" value="TreeGrafter"/>
</dbReference>
<name>A0AAV1IEX4_9CHLO</name>
<dbReference type="InterPro" id="IPR007834">
    <property type="entry name" value="DSS1_SEM1"/>
</dbReference>
<evidence type="ECO:0000313" key="4">
    <source>
        <dbReference type="EMBL" id="CAK0784722.1"/>
    </source>
</evidence>
<comment type="function">
    <text evidence="2">Component of the 26S proteasome, a multiprotein complex involved in the ATP-dependent degradation of ubiquitinated proteins.</text>
</comment>
<protein>
    <recommendedName>
        <fullName evidence="2">26S proteasome complex subunit SEM1</fullName>
    </recommendedName>
</protein>
<comment type="similarity">
    <text evidence="1 2">Belongs to the DSS1/SEM1 family.</text>
</comment>
<dbReference type="GO" id="GO:0005634">
    <property type="term" value="C:nucleus"/>
    <property type="evidence" value="ECO:0007669"/>
    <property type="project" value="UniProtKB-SubCell"/>
</dbReference>
<evidence type="ECO:0000313" key="5">
    <source>
        <dbReference type="Proteomes" id="UP001314263"/>
    </source>
</evidence>
<gene>
    <name evidence="4" type="ORF">CVIRNUC_007926</name>
</gene>
<comment type="subcellular location">
    <subcellularLocation>
        <location evidence="2">Nucleus</location>
    </subcellularLocation>
</comment>
<sequence>MEKSKEDRHTFVEDDEFEEFEQEDWDESMEDPKNADLWDKSWDDDKLDDDFARQLREQLAQPQQQQPPQPQKTS</sequence>
<evidence type="ECO:0000256" key="2">
    <source>
        <dbReference type="RuleBase" id="RU369057"/>
    </source>
</evidence>
<reference evidence="4 5" key="1">
    <citation type="submission" date="2023-10" db="EMBL/GenBank/DDBJ databases">
        <authorList>
            <person name="Maclean D."/>
            <person name="Macfadyen A."/>
        </authorList>
    </citation>
    <scope>NUCLEOTIDE SEQUENCE [LARGE SCALE GENOMIC DNA]</scope>
</reference>
<dbReference type="EMBL" id="CAUYUE010000011">
    <property type="protein sequence ID" value="CAK0784722.1"/>
    <property type="molecule type" value="Genomic_DNA"/>
</dbReference>
<evidence type="ECO:0000256" key="1">
    <source>
        <dbReference type="ARBA" id="ARBA00034491"/>
    </source>
</evidence>
<dbReference type="GO" id="GO:0043248">
    <property type="term" value="P:proteasome assembly"/>
    <property type="evidence" value="ECO:0007669"/>
    <property type="project" value="UniProtKB-UniRule"/>
</dbReference>
<dbReference type="Pfam" id="PF05160">
    <property type="entry name" value="DSS1_SEM1"/>
    <property type="match status" value="1"/>
</dbReference>
<proteinExistence type="inferred from homology"/>
<dbReference type="Proteomes" id="UP001314263">
    <property type="component" value="Unassembled WGS sequence"/>
</dbReference>
<dbReference type="PANTHER" id="PTHR16771:SF0">
    <property type="entry name" value="26S PROTEASOME COMPLEX SUBUNIT SEM1"/>
    <property type="match status" value="1"/>
</dbReference>
<feature type="region of interest" description="Disordered" evidence="3">
    <location>
        <begin position="1"/>
        <end position="48"/>
    </location>
</feature>
<keyword evidence="5" id="KW-1185">Reference proteome</keyword>
<dbReference type="GO" id="GO:0006406">
    <property type="term" value="P:mRNA export from nucleus"/>
    <property type="evidence" value="ECO:0007669"/>
    <property type="project" value="UniProtKB-UniRule"/>
</dbReference>
<feature type="compositionally biased region" description="Basic and acidic residues" evidence="3">
    <location>
        <begin position="30"/>
        <end position="48"/>
    </location>
</feature>
<feature type="compositionally biased region" description="Acidic residues" evidence="3">
    <location>
        <begin position="13"/>
        <end position="29"/>
    </location>
</feature>
<dbReference type="PANTHER" id="PTHR16771">
    <property type="entry name" value="26 PROTEASOME COMPLEX SUBUNIT DSS1"/>
    <property type="match status" value="1"/>
</dbReference>
<dbReference type="AlphaFoldDB" id="A0AAV1IEX4"/>
<feature type="compositionally biased region" description="Basic and acidic residues" evidence="3">
    <location>
        <begin position="1"/>
        <end position="12"/>
    </location>
</feature>
<keyword evidence="2" id="KW-0647">Proteasome</keyword>
<comment type="caution">
    <text evidence="4">The sequence shown here is derived from an EMBL/GenBank/DDBJ whole genome shotgun (WGS) entry which is preliminary data.</text>
</comment>